<reference evidence="1 2" key="1">
    <citation type="submission" date="2016-01" db="EMBL/GenBank/DDBJ databases">
        <title>Highly variable Streptococcus oralis are common among viridans streptococci isolated from primates.</title>
        <authorList>
            <person name="Denapaite D."/>
            <person name="Rieger M."/>
            <person name="Koendgen S."/>
            <person name="Brueckner R."/>
            <person name="Ochigava I."/>
            <person name="Kappeler P."/>
            <person name="Maetz-Rensing K."/>
            <person name="Leendertz F."/>
            <person name="Hakenbeck R."/>
        </authorList>
    </citation>
    <scope>NUCLEOTIDE SEQUENCE [LARGE SCALE GENOMIC DNA]</scope>
    <source>
        <strain evidence="1 2">DD07</strain>
    </source>
</reference>
<evidence type="ECO:0008006" key="3">
    <source>
        <dbReference type="Google" id="ProtNLM"/>
    </source>
</evidence>
<protein>
    <recommendedName>
        <fullName evidence="3">Restriction endonuclease</fullName>
    </recommendedName>
</protein>
<dbReference type="EMBL" id="LQRC01000258">
    <property type="protein sequence ID" value="KXT68812.1"/>
    <property type="molecule type" value="Genomic_DNA"/>
</dbReference>
<dbReference type="AlphaFoldDB" id="A0A139MYP7"/>
<accession>A0A139MYP7</accession>
<gene>
    <name evidence="1" type="ORF">SGODD07_02012</name>
</gene>
<comment type="caution">
    <text evidence="1">The sequence shown here is derived from an EMBL/GenBank/DDBJ whole genome shotgun (WGS) entry which is preliminary data.</text>
</comment>
<name>A0A139MYP7_STRGN</name>
<evidence type="ECO:0000313" key="1">
    <source>
        <dbReference type="EMBL" id="KXT68812.1"/>
    </source>
</evidence>
<dbReference type="PATRIC" id="fig|1302.21.peg.2223"/>
<sequence length="183" mass="21529">MNIQEFINGIFSLRTRRFGTVAEYMMKALIEVNMSGDLAYDLSDSENNRIEVKFSTVMKKNKSTITEENVIQQILDATVEHRMMNSHDIYSLPFDCNIQQVKTAEFDVLYYGLFFQDKIAIFKVKSEDVFSLPNYSNKQHRGNEGEGQFHLNTGTIQYHLDNQLYCWLSYEELYELFLELQKK</sequence>
<proteinExistence type="predicted"/>
<evidence type="ECO:0000313" key="2">
    <source>
        <dbReference type="Proteomes" id="UP000070096"/>
    </source>
</evidence>
<organism evidence="1 2">
    <name type="scientific">Streptococcus gordonii</name>
    <dbReference type="NCBI Taxonomy" id="1302"/>
    <lineage>
        <taxon>Bacteria</taxon>
        <taxon>Bacillati</taxon>
        <taxon>Bacillota</taxon>
        <taxon>Bacilli</taxon>
        <taxon>Lactobacillales</taxon>
        <taxon>Streptococcaceae</taxon>
        <taxon>Streptococcus</taxon>
    </lineage>
</organism>
<dbReference type="Proteomes" id="UP000070096">
    <property type="component" value="Unassembled WGS sequence"/>
</dbReference>